<keyword evidence="2" id="KW-0503">Monooxygenase</keyword>
<dbReference type="Pfam" id="PF03992">
    <property type="entry name" value="ABM"/>
    <property type="match status" value="2"/>
</dbReference>
<reference evidence="2 3" key="1">
    <citation type="submission" date="2019-01" db="EMBL/GenBank/DDBJ databases">
        <authorList>
            <person name="Brito A."/>
        </authorList>
    </citation>
    <scope>NUCLEOTIDE SEQUENCE [LARGE SCALE GENOMIC DNA]</scope>
    <source>
        <strain evidence="2">1</strain>
    </source>
</reference>
<dbReference type="OrthoDB" id="1494517at2"/>
<dbReference type="InterPro" id="IPR007138">
    <property type="entry name" value="ABM_dom"/>
</dbReference>
<dbReference type="EMBL" id="CAACVJ010000383">
    <property type="protein sequence ID" value="VEP16398.1"/>
    <property type="molecule type" value="Genomic_DNA"/>
</dbReference>
<dbReference type="PANTHER" id="PTHR34474:SF2">
    <property type="entry name" value="SIGNAL TRANSDUCTION PROTEIN TRAP"/>
    <property type="match status" value="1"/>
</dbReference>
<evidence type="ECO:0000313" key="3">
    <source>
        <dbReference type="Proteomes" id="UP000320055"/>
    </source>
</evidence>
<evidence type="ECO:0000259" key="1">
    <source>
        <dbReference type="PROSITE" id="PS51725"/>
    </source>
</evidence>
<dbReference type="PANTHER" id="PTHR34474">
    <property type="entry name" value="SIGNAL TRANSDUCTION PROTEIN TRAP"/>
    <property type="match status" value="1"/>
</dbReference>
<dbReference type="SUPFAM" id="SSF54909">
    <property type="entry name" value="Dimeric alpha+beta barrel"/>
    <property type="match status" value="2"/>
</dbReference>
<proteinExistence type="predicted"/>
<feature type="domain" description="ABM" evidence="1">
    <location>
        <begin position="11"/>
        <end position="99"/>
    </location>
</feature>
<sequence length="211" mass="23757">MTTLSLDNKLTTVIIIFTVETSQQDDLIAAIKEFLETVKTQPGFVSANLHKSTDGVKVANYAQWASTAEFEAFRNNVEIQKKAEKLFTFDRPDSHVYEIVTCESKVGTPEIKEGEYLTHFAEFSMKPENQPKMIELAKEHVKPAMEQPGLISATFHRSLDGTRVINYGQWSNQEAIEQLTKQPGFGKAAPYGEGIADNEYHLYEVVHVVKT</sequence>
<evidence type="ECO:0000313" key="2">
    <source>
        <dbReference type="EMBL" id="VEP16398.1"/>
    </source>
</evidence>
<dbReference type="AlphaFoldDB" id="A0A563VY66"/>
<feature type="domain" description="ABM" evidence="1">
    <location>
        <begin position="117"/>
        <end position="206"/>
    </location>
</feature>
<dbReference type="GO" id="GO:0004497">
    <property type="term" value="F:monooxygenase activity"/>
    <property type="evidence" value="ECO:0007669"/>
    <property type="project" value="UniProtKB-KW"/>
</dbReference>
<dbReference type="InterPro" id="IPR011008">
    <property type="entry name" value="Dimeric_a/b-barrel"/>
</dbReference>
<keyword evidence="2" id="KW-0560">Oxidoreductase</keyword>
<name>A0A563VY66_9CYAN</name>
<dbReference type="Gene3D" id="3.30.70.100">
    <property type="match status" value="2"/>
</dbReference>
<keyword evidence="3" id="KW-1185">Reference proteome</keyword>
<accession>A0A563VY66</accession>
<gene>
    <name evidence="2" type="ORF">H1P_4430002</name>
</gene>
<dbReference type="InterPro" id="IPR050404">
    <property type="entry name" value="Heme-degrading_MO"/>
</dbReference>
<dbReference type="PROSITE" id="PS51725">
    <property type="entry name" value="ABM"/>
    <property type="match status" value="2"/>
</dbReference>
<dbReference type="Proteomes" id="UP000320055">
    <property type="component" value="Unassembled WGS sequence"/>
</dbReference>
<organism evidence="2 3">
    <name type="scientific">Hyella patelloides LEGE 07179</name>
    <dbReference type="NCBI Taxonomy" id="945734"/>
    <lineage>
        <taxon>Bacteria</taxon>
        <taxon>Bacillati</taxon>
        <taxon>Cyanobacteriota</taxon>
        <taxon>Cyanophyceae</taxon>
        <taxon>Pleurocapsales</taxon>
        <taxon>Hyellaceae</taxon>
        <taxon>Hyella</taxon>
    </lineage>
</organism>
<dbReference type="RefSeq" id="WP_144875219.1">
    <property type="nucleotide sequence ID" value="NZ_LR214178.1"/>
</dbReference>
<protein>
    <submittedName>
        <fullName evidence="2">Putative antibiotic biosynthesis monooxygenase</fullName>
    </submittedName>
</protein>